<comment type="caution">
    <text evidence="2">The sequence shown here is derived from an EMBL/GenBank/DDBJ whole genome shotgun (WGS) entry which is preliminary data.</text>
</comment>
<evidence type="ECO:0000313" key="3">
    <source>
        <dbReference type="Proteomes" id="UP000770661"/>
    </source>
</evidence>
<keyword evidence="1" id="KW-0812">Transmembrane</keyword>
<dbReference type="OrthoDB" id="10259622at2759"/>
<organism evidence="2 3">
    <name type="scientific">Chionoecetes opilio</name>
    <name type="common">Atlantic snow crab</name>
    <name type="synonym">Cancer opilio</name>
    <dbReference type="NCBI Taxonomy" id="41210"/>
    <lineage>
        <taxon>Eukaryota</taxon>
        <taxon>Metazoa</taxon>
        <taxon>Ecdysozoa</taxon>
        <taxon>Arthropoda</taxon>
        <taxon>Crustacea</taxon>
        <taxon>Multicrustacea</taxon>
        <taxon>Malacostraca</taxon>
        <taxon>Eumalacostraca</taxon>
        <taxon>Eucarida</taxon>
        <taxon>Decapoda</taxon>
        <taxon>Pleocyemata</taxon>
        <taxon>Brachyura</taxon>
        <taxon>Eubrachyura</taxon>
        <taxon>Majoidea</taxon>
        <taxon>Majidae</taxon>
        <taxon>Chionoecetes</taxon>
    </lineage>
</organism>
<name>A0A8J5CN80_CHIOP</name>
<protein>
    <submittedName>
        <fullName evidence="2">Putative tRNA N6-adenosine threonylcarbamoyltransferase, mitochondrial</fullName>
    </submittedName>
</protein>
<reference evidence="2" key="1">
    <citation type="submission" date="2020-07" db="EMBL/GenBank/DDBJ databases">
        <title>The High-quality genome of the commercially important snow crab, Chionoecetes opilio.</title>
        <authorList>
            <person name="Jeong J.-H."/>
            <person name="Ryu S."/>
        </authorList>
    </citation>
    <scope>NUCLEOTIDE SEQUENCE</scope>
    <source>
        <strain evidence="2">MADBK_172401_WGS</strain>
        <tissue evidence="2">Digestive gland</tissue>
    </source>
</reference>
<keyword evidence="1" id="KW-1133">Transmembrane helix</keyword>
<keyword evidence="3" id="KW-1185">Reference proteome</keyword>
<gene>
    <name evidence="2" type="primary">Osgepl1</name>
    <name evidence="2" type="ORF">GWK47_036048</name>
</gene>
<proteinExistence type="predicted"/>
<dbReference type="AlphaFoldDB" id="A0A8J5CN80"/>
<keyword evidence="1" id="KW-0472">Membrane</keyword>
<dbReference type="Proteomes" id="UP000770661">
    <property type="component" value="Unassembled WGS sequence"/>
</dbReference>
<evidence type="ECO:0000313" key="2">
    <source>
        <dbReference type="EMBL" id="KAG0726693.1"/>
    </source>
</evidence>
<dbReference type="EMBL" id="JACEEZ010004073">
    <property type="protein sequence ID" value="KAG0726693.1"/>
    <property type="molecule type" value="Genomic_DNA"/>
</dbReference>
<feature type="transmembrane region" description="Helical" evidence="1">
    <location>
        <begin position="143"/>
        <end position="160"/>
    </location>
</feature>
<evidence type="ECO:0000256" key="1">
    <source>
        <dbReference type="SAM" id="Phobius"/>
    </source>
</evidence>
<dbReference type="Gene3D" id="3.30.420.40">
    <property type="match status" value="1"/>
</dbReference>
<accession>A0A8J5CN80</accession>
<sequence>MREVMQNGCVSTQGITFALRYALRDAGGSLLLKIITLPDLYQREPDGICPLSSNSAAFPFMGVQSGVRPLVPLITYGCEQCVLGIETSCDDTGAAVVSGAGKVLGEALHNQHSVHLRRLSEHVYKTRPSHTTRRIAYTVRHENGVYTVCVVVFVTSMGLLRREFILELKQFFFHYSF</sequence>